<dbReference type="RefSeq" id="WP_369460991.1">
    <property type="nucleotide sequence ID" value="NZ_JBGBDC010000010.1"/>
</dbReference>
<comment type="caution">
    <text evidence="1">The sequence shown here is derived from an EMBL/GenBank/DDBJ whole genome shotgun (WGS) entry which is preliminary data.</text>
</comment>
<proteinExistence type="predicted"/>
<evidence type="ECO:0000313" key="1">
    <source>
        <dbReference type="EMBL" id="MEY2253404.1"/>
    </source>
</evidence>
<evidence type="ECO:0000313" key="2">
    <source>
        <dbReference type="Proteomes" id="UP001562178"/>
    </source>
</evidence>
<gene>
    <name evidence="1" type="ORF">AB7A72_20470</name>
</gene>
<dbReference type="Proteomes" id="UP001562178">
    <property type="component" value="Unassembled WGS sequence"/>
</dbReference>
<name>A0ABV4B774_9BURK</name>
<organism evidence="1 2">
    <name type="scientific">Comamonas sediminis</name>
    <dbReference type="NCBI Taxonomy" id="1783360"/>
    <lineage>
        <taxon>Bacteria</taxon>
        <taxon>Pseudomonadati</taxon>
        <taxon>Pseudomonadota</taxon>
        <taxon>Betaproteobacteria</taxon>
        <taxon>Burkholderiales</taxon>
        <taxon>Comamonadaceae</taxon>
        <taxon>Comamonas</taxon>
    </lineage>
</organism>
<dbReference type="EMBL" id="JBGBDC010000010">
    <property type="protein sequence ID" value="MEY2253404.1"/>
    <property type="molecule type" value="Genomic_DNA"/>
</dbReference>
<evidence type="ECO:0008006" key="3">
    <source>
        <dbReference type="Google" id="ProtNLM"/>
    </source>
</evidence>
<accession>A0ABV4B774</accession>
<reference evidence="1 2" key="1">
    <citation type="journal article" date="2016" name="Int. J. Syst. Evol. Microbiol.">
        <title>Description of Comamonas sediminis sp. nov., isolated from lagoon sediments.</title>
        <authorList>
            <person name="Subhash Y."/>
            <person name="Bang J.J."/>
            <person name="You T.H."/>
            <person name="Lee S.S."/>
        </authorList>
    </citation>
    <scope>NUCLEOTIDE SEQUENCE [LARGE SCALE GENOMIC DNA]</scope>
    <source>
        <strain evidence="1 2">JCM 31169</strain>
    </source>
</reference>
<keyword evidence="2" id="KW-1185">Reference proteome</keyword>
<sequence length="272" mass="29728">MSVRFSAEITGANEVMATLLGLSKGRAAQAFAKAMNDTGFEGRRAMQAEMAQVFDKPTPYILRSPRFKGATAQRLSVTIEPTYLGGKGIDPQKILQAQEWGGTRVDKRSEVALRRVGILPAGFQTVVPQSPFPGSTDGYGNIKGSFIVQLLSYFQSFGEQGYKANMTDKTKGRVHRGTKKSAGRRYFVSYGKLRGGARTTAKGDPDQRASTLAPGIWAASGTGGVVVQPVLLFVKRGSYKPRLSMQRIVDKADLYNYLQSRVRFRFREAAGV</sequence>
<protein>
    <recommendedName>
        <fullName evidence="3">Minor tail protein</fullName>
    </recommendedName>
</protein>